<dbReference type="SUPFAM" id="SSF54593">
    <property type="entry name" value="Glyoxalase/Bleomycin resistance protein/Dihydroxybiphenyl dioxygenase"/>
    <property type="match status" value="1"/>
</dbReference>
<evidence type="ECO:0000313" key="3">
    <source>
        <dbReference type="Proteomes" id="UP000254889"/>
    </source>
</evidence>
<name>A0A345ZSH0_9HYPH</name>
<reference evidence="2 3" key="1">
    <citation type="submission" date="2018-07" db="EMBL/GenBank/DDBJ databases">
        <authorList>
            <person name="Quirk P.G."/>
            <person name="Krulwich T.A."/>
        </authorList>
    </citation>
    <scope>NUCLEOTIDE SEQUENCE [LARGE SCALE GENOMIC DNA]</scope>
    <source>
        <strain evidence="2 3">CC-BB4</strain>
    </source>
</reference>
<feature type="domain" description="Glyoxalase-like" evidence="1">
    <location>
        <begin position="5"/>
        <end position="187"/>
    </location>
</feature>
<gene>
    <name evidence="2" type="ORF">DW352_04640</name>
</gene>
<sequence>MPRGLDHIVHAVRDLDAAAALYRSLGFTVGARNKHPWGTHNHIVQTPGFFIELVTFAEPDKLGDDGFSKLFAAHNRDFIARGDGLSLLILESADAAADEAAFRKAGIAGSPAMRFEREGKRPDGTTVKVGFSLAFADDQAAPDIHFATCQQHFPENFWNPAFQQHANGVKAVAGVVAVARDQDVHRRFFEDFTGAPATSIDGGFSIVTPRGVVDVLTAAAFLHRFGVKAPEMRGGLWLAALRFFVADAAPLQALPELAGLGGLYAGNPAVVGAEDAMGAVLVFEPG</sequence>
<dbReference type="RefSeq" id="WP_115688965.1">
    <property type="nucleotide sequence ID" value="NZ_CP031417.1"/>
</dbReference>
<protein>
    <submittedName>
        <fullName evidence="2">VOC family protein</fullName>
    </submittedName>
</protein>
<organism evidence="2 3">
    <name type="scientific">Pseudolabrys taiwanensis</name>
    <dbReference type="NCBI Taxonomy" id="331696"/>
    <lineage>
        <taxon>Bacteria</taxon>
        <taxon>Pseudomonadati</taxon>
        <taxon>Pseudomonadota</taxon>
        <taxon>Alphaproteobacteria</taxon>
        <taxon>Hyphomicrobiales</taxon>
        <taxon>Xanthobacteraceae</taxon>
        <taxon>Pseudolabrys</taxon>
    </lineage>
</organism>
<dbReference type="AlphaFoldDB" id="A0A345ZSH0"/>
<dbReference type="InterPro" id="IPR029068">
    <property type="entry name" value="Glyas_Bleomycin-R_OHBP_Dase"/>
</dbReference>
<keyword evidence="3" id="KW-1185">Reference proteome</keyword>
<dbReference type="OrthoDB" id="9812467at2"/>
<evidence type="ECO:0000313" key="2">
    <source>
        <dbReference type="EMBL" id="AXK79867.1"/>
    </source>
</evidence>
<accession>A0A345ZSH0</accession>
<dbReference type="PANTHER" id="PTHR40265">
    <property type="entry name" value="BLL2707 PROTEIN"/>
    <property type="match status" value="1"/>
</dbReference>
<proteinExistence type="predicted"/>
<dbReference type="PANTHER" id="PTHR40265:SF1">
    <property type="entry name" value="GLYOXALASE-LIKE DOMAIN-CONTAINING PROTEIN"/>
    <property type="match status" value="1"/>
</dbReference>
<dbReference type="Gene3D" id="3.10.180.10">
    <property type="entry name" value="2,3-Dihydroxybiphenyl 1,2-Dioxygenase, domain 1"/>
    <property type="match status" value="1"/>
</dbReference>
<dbReference type="Pfam" id="PF13468">
    <property type="entry name" value="Glyoxalase_3"/>
    <property type="match status" value="1"/>
</dbReference>
<dbReference type="KEGG" id="ptaw:DW352_04640"/>
<dbReference type="InterPro" id="IPR025870">
    <property type="entry name" value="Glyoxalase-like_dom"/>
</dbReference>
<dbReference type="EMBL" id="CP031417">
    <property type="protein sequence ID" value="AXK79867.1"/>
    <property type="molecule type" value="Genomic_DNA"/>
</dbReference>
<dbReference type="Proteomes" id="UP000254889">
    <property type="component" value="Chromosome"/>
</dbReference>
<evidence type="ECO:0000259" key="1">
    <source>
        <dbReference type="Pfam" id="PF13468"/>
    </source>
</evidence>